<dbReference type="RefSeq" id="WP_208742413.1">
    <property type="nucleotide sequence ID" value="NZ_UFQC01000022.1"/>
</dbReference>
<name>A0A446CR37_9BURK</name>
<evidence type="ECO:0000313" key="4">
    <source>
        <dbReference type="Proteomes" id="UP000289465"/>
    </source>
</evidence>
<accession>A0A446CR37</accession>
<dbReference type="GO" id="GO:0018773">
    <property type="term" value="F:acetylpyruvate hydrolase activity"/>
    <property type="evidence" value="ECO:0007669"/>
    <property type="project" value="TreeGrafter"/>
</dbReference>
<evidence type="ECO:0000256" key="1">
    <source>
        <dbReference type="ARBA" id="ARBA00022723"/>
    </source>
</evidence>
<dbReference type="PANTHER" id="PTHR11820:SF90">
    <property type="entry name" value="FLUTATHIONE S-TRANSFERASE"/>
    <property type="match status" value="1"/>
</dbReference>
<reference evidence="3 4" key="1">
    <citation type="submission" date="2018-07" db="EMBL/GenBank/DDBJ databases">
        <authorList>
            <person name="Peeters C."/>
        </authorList>
    </citation>
    <scope>NUCLEOTIDE SEQUENCE [LARGE SCALE GENOMIC DNA]</scope>
    <source>
        <strain evidence="3 4">LMG 30378</strain>
    </source>
</reference>
<keyword evidence="3" id="KW-0670">Pyruvate</keyword>
<dbReference type="GO" id="GO:0034545">
    <property type="term" value="F:fumarylpyruvate hydrolase activity"/>
    <property type="evidence" value="ECO:0007669"/>
    <property type="project" value="UniProtKB-EC"/>
</dbReference>
<organism evidence="3 4">
    <name type="scientific">Achromobacter veterisilvae</name>
    <dbReference type="NCBI Taxonomy" id="2069367"/>
    <lineage>
        <taxon>Bacteria</taxon>
        <taxon>Pseudomonadati</taxon>
        <taxon>Pseudomonadota</taxon>
        <taxon>Betaproteobacteria</taxon>
        <taxon>Burkholderiales</taxon>
        <taxon>Alcaligenaceae</taxon>
        <taxon>Achromobacter</taxon>
    </lineage>
</organism>
<dbReference type="Pfam" id="PF01557">
    <property type="entry name" value="FAA_hydrolase"/>
    <property type="match status" value="1"/>
</dbReference>
<dbReference type="SUPFAM" id="SSF56529">
    <property type="entry name" value="FAH"/>
    <property type="match status" value="1"/>
</dbReference>
<feature type="domain" description="Fumarylacetoacetase-like C-terminal" evidence="2">
    <location>
        <begin position="37"/>
        <end position="233"/>
    </location>
</feature>
<dbReference type="AlphaFoldDB" id="A0A446CR37"/>
<dbReference type="PANTHER" id="PTHR11820">
    <property type="entry name" value="ACYLPYRUVASE"/>
    <property type="match status" value="1"/>
</dbReference>
<dbReference type="Proteomes" id="UP000289465">
    <property type="component" value="Unassembled WGS sequence"/>
</dbReference>
<dbReference type="EMBL" id="UFQC01000022">
    <property type="protein sequence ID" value="SSW70307.1"/>
    <property type="molecule type" value="Genomic_DNA"/>
</dbReference>
<evidence type="ECO:0000259" key="2">
    <source>
        <dbReference type="Pfam" id="PF01557"/>
    </source>
</evidence>
<dbReference type="EC" id="3.7.1.20" evidence="3"/>
<dbReference type="Gene3D" id="3.90.850.10">
    <property type="entry name" value="Fumarylacetoacetase-like, C-terminal domain"/>
    <property type="match status" value="1"/>
</dbReference>
<gene>
    <name evidence="3" type="primary">nagK_2</name>
    <name evidence="3" type="ORF">AVE30378_03962</name>
</gene>
<keyword evidence="1" id="KW-0479">Metal-binding</keyword>
<protein>
    <submittedName>
        <fullName evidence="3">Fumarylpyruvate hydrolase</fullName>
        <ecNumber evidence="3">3.7.1.20</ecNumber>
    </submittedName>
</protein>
<dbReference type="InterPro" id="IPR036663">
    <property type="entry name" value="Fumarylacetoacetase_C_sf"/>
</dbReference>
<dbReference type="GO" id="GO:0046872">
    <property type="term" value="F:metal ion binding"/>
    <property type="evidence" value="ECO:0007669"/>
    <property type="project" value="UniProtKB-KW"/>
</dbReference>
<keyword evidence="3" id="KW-0378">Hydrolase</keyword>
<sequence length="239" mass="26148">MNHPATARDAVALPLPVVSPVTVPVAGRGQPFTVRRIYCVGRNYIEHIREMKEGDERDPPFFFQKPADAIVTDGKVPYPVLTEDFQFELELVIAIGRTPDPDPAQALSAVLGYAVGLDMTRRDRQREAFREGRPWEVGKSFDASAPCGTILPVETGGHVLSGPLTLELNGRIAQQSELEKMIWNVPEIIVQLSRQYRLMPGDLIYTGTPAGVGAVRVGDRLLGRVAGLPELDVSIVAAR</sequence>
<evidence type="ECO:0000313" key="3">
    <source>
        <dbReference type="EMBL" id="SSW70307.1"/>
    </source>
</evidence>
<dbReference type="InterPro" id="IPR011234">
    <property type="entry name" value="Fumarylacetoacetase-like_C"/>
</dbReference>
<proteinExistence type="predicted"/>